<dbReference type="eggNOG" id="COG0702">
    <property type="taxonomic scope" value="Bacteria"/>
</dbReference>
<dbReference type="HOGENOM" id="CLU_007383_12_4_11"/>
<dbReference type="SUPFAM" id="SSF51735">
    <property type="entry name" value="NAD(P)-binding Rossmann-fold domains"/>
    <property type="match status" value="1"/>
</dbReference>
<protein>
    <submittedName>
        <fullName evidence="2">NAD dependent epimerase/dehydratase family protein</fullName>
    </submittedName>
</protein>
<proteinExistence type="predicted"/>
<dbReference type="Proteomes" id="UP000006072">
    <property type="component" value="Unassembled WGS sequence"/>
</dbReference>
<evidence type="ECO:0000313" key="3">
    <source>
        <dbReference type="Proteomes" id="UP000006072"/>
    </source>
</evidence>
<dbReference type="Gene3D" id="3.40.50.720">
    <property type="entry name" value="NAD(P)-binding Rossmann-like Domain"/>
    <property type="match status" value="1"/>
</dbReference>
<dbReference type="InterPro" id="IPR036291">
    <property type="entry name" value="NAD(P)-bd_dom_sf"/>
</dbReference>
<sequence length="217" mass="22857">MTSADRAERAGASIIRTDVPRPLRIYFAGASGAIGTRLLPLLVGAGHTVGAMTRSPKHLDRLAAAGAEPILCDVFDRAGLREALRAFAPDLVLHQLTDLPDDLTRIPSTGSLLNARMRIEGTRNLIDAFAGLGGVKIVAQSVAWDMAPGPEADAVVALEEAVLAVHGVVLRYGMFYGPGTYFEQDRPPAPRVRIDTAAARTLTALGAPSGVLTIVDD</sequence>
<gene>
    <name evidence="2" type="ORF">MVAC_26576</name>
</gene>
<evidence type="ECO:0000313" key="2">
    <source>
        <dbReference type="EMBL" id="EJZ05042.1"/>
    </source>
</evidence>
<dbReference type="Pfam" id="PF13460">
    <property type="entry name" value="NAD_binding_10"/>
    <property type="match status" value="1"/>
</dbReference>
<dbReference type="EMBL" id="ALQA01000091">
    <property type="protein sequence ID" value="EJZ05042.1"/>
    <property type="molecule type" value="Genomic_DNA"/>
</dbReference>
<accession>K0UCQ3</accession>
<evidence type="ECO:0000259" key="1">
    <source>
        <dbReference type="Pfam" id="PF13460"/>
    </source>
</evidence>
<dbReference type="PATRIC" id="fig|1194972.3.peg.5289"/>
<name>K0UCQ3_MYCVA</name>
<comment type="caution">
    <text evidence="2">The sequence shown here is derived from an EMBL/GenBank/DDBJ whole genome shotgun (WGS) entry which is preliminary data.</text>
</comment>
<dbReference type="InterPro" id="IPR016040">
    <property type="entry name" value="NAD(P)-bd_dom"/>
</dbReference>
<keyword evidence="3" id="KW-1185">Reference proteome</keyword>
<dbReference type="AlphaFoldDB" id="K0UCQ3"/>
<reference evidence="2 3" key="1">
    <citation type="journal article" date="2012" name="J. Bacteriol.">
        <title>Complete Genome Sequence of Mycobacterium vaccae Type Strain ATCC 25954.</title>
        <authorList>
            <person name="Ho Y.S."/>
            <person name="Adroub S.A."/>
            <person name="Abadi M."/>
            <person name="Al Alwan B."/>
            <person name="Alkhateeb R."/>
            <person name="Gao G."/>
            <person name="Ragab A."/>
            <person name="Ali S."/>
            <person name="van Soolingen D."/>
            <person name="Bitter W."/>
            <person name="Pain A."/>
            <person name="Abdallah A.M."/>
        </authorList>
    </citation>
    <scope>NUCLEOTIDE SEQUENCE [LARGE SCALE GENOMIC DNA]</scope>
    <source>
        <strain evidence="2 3">ATCC 25954</strain>
    </source>
</reference>
<feature type="domain" description="NAD(P)-binding" evidence="1">
    <location>
        <begin position="29"/>
        <end position="140"/>
    </location>
</feature>
<organism evidence="2 3">
    <name type="scientific">Mycolicibacterium vaccae ATCC 25954</name>
    <dbReference type="NCBI Taxonomy" id="1194972"/>
    <lineage>
        <taxon>Bacteria</taxon>
        <taxon>Bacillati</taxon>
        <taxon>Actinomycetota</taxon>
        <taxon>Actinomycetes</taxon>
        <taxon>Mycobacteriales</taxon>
        <taxon>Mycobacteriaceae</taxon>
        <taxon>Mycolicibacterium</taxon>
    </lineage>
</organism>